<dbReference type="GO" id="GO:0006310">
    <property type="term" value="P:DNA recombination"/>
    <property type="evidence" value="ECO:0007669"/>
    <property type="project" value="UniProtKB-UniRule"/>
</dbReference>
<comment type="subunit">
    <text evidence="13">Homodimer which binds Holliday junction (HJ) DNA. The HJ becomes 2-fold symmetrical on binding to RuvC with unstacked arms; it has a different conformation from HJ DNA in complex with RuvA. In the full resolvosome a probable DNA-RuvA(4)-RuvB(12)-RuvC(2) complex forms which resolves the HJ.</text>
</comment>
<dbReference type="CDD" id="cd16962">
    <property type="entry name" value="RuvC"/>
    <property type="match status" value="1"/>
</dbReference>
<feature type="active site" evidence="13">
    <location>
        <position position="70"/>
    </location>
</feature>
<dbReference type="InterPro" id="IPR020563">
    <property type="entry name" value="X-over_junc_endoDNase_Mg_BS"/>
</dbReference>
<name>A0A9D2B1N9_9GAMM</name>
<dbReference type="EC" id="3.1.21.10" evidence="13 14"/>
<evidence type="ECO:0000313" key="15">
    <source>
        <dbReference type="EMBL" id="HIX57865.1"/>
    </source>
</evidence>
<keyword evidence="3 13" id="KW-0540">Nuclease</keyword>
<feature type="binding site" evidence="13">
    <location>
        <position position="70"/>
    </location>
    <ligand>
        <name>Mg(2+)</name>
        <dbReference type="ChEBI" id="CHEBI:18420"/>
        <label>2</label>
    </ligand>
</feature>
<evidence type="ECO:0000256" key="5">
    <source>
        <dbReference type="ARBA" id="ARBA00022759"/>
    </source>
</evidence>
<dbReference type="GO" id="GO:0048476">
    <property type="term" value="C:Holliday junction resolvase complex"/>
    <property type="evidence" value="ECO:0007669"/>
    <property type="project" value="UniProtKB-UniRule"/>
</dbReference>
<dbReference type="PROSITE" id="PS01321">
    <property type="entry name" value="RUVC"/>
    <property type="match status" value="1"/>
</dbReference>
<dbReference type="GO" id="GO:0008821">
    <property type="term" value="F:crossover junction DNA endonuclease activity"/>
    <property type="evidence" value="ECO:0007669"/>
    <property type="project" value="UniProtKB-UniRule"/>
</dbReference>
<keyword evidence="4 13" id="KW-0479">Metal-binding</keyword>
<comment type="subcellular location">
    <subcellularLocation>
        <location evidence="13">Cytoplasm</location>
    </subcellularLocation>
</comment>
<dbReference type="SUPFAM" id="SSF53098">
    <property type="entry name" value="Ribonuclease H-like"/>
    <property type="match status" value="1"/>
</dbReference>
<evidence type="ECO:0000256" key="1">
    <source>
        <dbReference type="ARBA" id="ARBA00009518"/>
    </source>
</evidence>
<comment type="caution">
    <text evidence="15">The sequence shown here is derived from an EMBL/GenBank/DDBJ whole genome shotgun (WGS) entry which is preliminary data.</text>
</comment>
<dbReference type="PRINTS" id="PR00696">
    <property type="entry name" value="RSOLVASERUVC"/>
</dbReference>
<comment type="catalytic activity">
    <reaction evidence="12 13">
        <text>Endonucleolytic cleavage at a junction such as a reciprocal single-stranded crossover between two homologous DNA duplexes (Holliday junction).</text>
        <dbReference type="EC" id="3.1.21.10"/>
    </reaction>
</comment>
<dbReference type="EMBL" id="DXEV01000207">
    <property type="protein sequence ID" value="HIX57865.1"/>
    <property type="molecule type" value="Genomic_DNA"/>
</dbReference>
<dbReference type="NCBIfam" id="NF000711">
    <property type="entry name" value="PRK00039.2-1"/>
    <property type="match status" value="1"/>
</dbReference>
<evidence type="ECO:0000256" key="2">
    <source>
        <dbReference type="ARBA" id="ARBA00022490"/>
    </source>
</evidence>
<keyword evidence="9 13" id="KW-0238">DNA-binding</keyword>
<dbReference type="InterPro" id="IPR036397">
    <property type="entry name" value="RNaseH_sf"/>
</dbReference>
<dbReference type="GO" id="GO:0003677">
    <property type="term" value="F:DNA binding"/>
    <property type="evidence" value="ECO:0007669"/>
    <property type="project" value="UniProtKB-KW"/>
</dbReference>
<evidence type="ECO:0000256" key="3">
    <source>
        <dbReference type="ARBA" id="ARBA00022722"/>
    </source>
</evidence>
<dbReference type="Proteomes" id="UP000886829">
    <property type="component" value="Unassembled WGS sequence"/>
</dbReference>
<evidence type="ECO:0000256" key="11">
    <source>
        <dbReference type="ARBA" id="ARBA00023204"/>
    </source>
</evidence>
<dbReference type="HAMAP" id="MF_00034">
    <property type="entry name" value="RuvC"/>
    <property type="match status" value="1"/>
</dbReference>
<evidence type="ECO:0000256" key="7">
    <source>
        <dbReference type="ARBA" id="ARBA00022801"/>
    </source>
</evidence>
<dbReference type="GO" id="GO:0000287">
    <property type="term" value="F:magnesium ion binding"/>
    <property type="evidence" value="ECO:0007669"/>
    <property type="project" value="UniProtKB-UniRule"/>
</dbReference>
<keyword evidence="7 13" id="KW-0378">Hydrolase</keyword>
<evidence type="ECO:0000256" key="4">
    <source>
        <dbReference type="ARBA" id="ARBA00022723"/>
    </source>
</evidence>
<keyword evidence="10 13" id="KW-0233">DNA recombination</keyword>
<evidence type="ECO:0000256" key="13">
    <source>
        <dbReference type="HAMAP-Rule" id="MF_00034"/>
    </source>
</evidence>
<evidence type="ECO:0000313" key="16">
    <source>
        <dbReference type="Proteomes" id="UP000886829"/>
    </source>
</evidence>
<dbReference type="GO" id="GO:0005737">
    <property type="term" value="C:cytoplasm"/>
    <property type="evidence" value="ECO:0007669"/>
    <property type="project" value="UniProtKB-SubCell"/>
</dbReference>
<feature type="active site" evidence="13">
    <location>
        <position position="142"/>
    </location>
</feature>
<keyword evidence="2 13" id="KW-0963">Cytoplasm</keyword>
<feature type="binding site" evidence="13">
    <location>
        <position position="142"/>
    </location>
    <ligand>
        <name>Mg(2+)</name>
        <dbReference type="ChEBI" id="CHEBI:18420"/>
        <label>1</label>
    </ligand>
</feature>
<reference evidence="15" key="2">
    <citation type="submission" date="2021-04" db="EMBL/GenBank/DDBJ databases">
        <authorList>
            <person name="Gilroy R."/>
        </authorList>
    </citation>
    <scope>NUCLEOTIDE SEQUENCE</scope>
    <source>
        <strain evidence="15">USASDec5-558</strain>
    </source>
</reference>
<gene>
    <name evidence="13 15" type="primary">ruvC</name>
    <name evidence="15" type="ORF">H9850_10410</name>
</gene>
<dbReference type="InterPro" id="IPR002176">
    <property type="entry name" value="X-over_junc_endoDNase_RuvC"/>
</dbReference>
<keyword evidence="11 13" id="KW-0234">DNA repair</keyword>
<comment type="similarity">
    <text evidence="1 13">Belongs to the RuvC family.</text>
</comment>
<evidence type="ECO:0000256" key="14">
    <source>
        <dbReference type="NCBIfam" id="TIGR00228"/>
    </source>
</evidence>
<evidence type="ECO:0000256" key="6">
    <source>
        <dbReference type="ARBA" id="ARBA00022763"/>
    </source>
</evidence>
<proteinExistence type="inferred from homology"/>
<dbReference type="FunFam" id="3.30.420.10:FF:000002">
    <property type="entry name" value="Crossover junction endodeoxyribonuclease RuvC"/>
    <property type="match status" value="1"/>
</dbReference>
<evidence type="ECO:0000256" key="9">
    <source>
        <dbReference type="ARBA" id="ARBA00023125"/>
    </source>
</evidence>
<comment type="function">
    <text evidence="13">The RuvA-RuvB-RuvC complex processes Holliday junction (HJ) DNA during genetic recombination and DNA repair. Endonuclease that resolves HJ intermediates. Cleaves cruciform DNA by making single-stranded nicks across the HJ at symmetrical positions within the homologous arms, yielding a 5'-phosphate and a 3'-hydroxyl group; requires a central core of homology in the junction. The consensus cleavage sequence is 5'-(A/T)TT(C/G)-3'. Cleavage occurs on the 3'-side of the TT dinucleotide at the point of strand exchange. HJ branch migration catalyzed by RuvA-RuvB allows RuvC to scan DNA until it finds its consensus sequence, where it cleaves and resolves the cruciform DNA.</text>
</comment>
<dbReference type="GO" id="GO:0006281">
    <property type="term" value="P:DNA repair"/>
    <property type="evidence" value="ECO:0007669"/>
    <property type="project" value="UniProtKB-UniRule"/>
</dbReference>
<dbReference type="InterPro" id="IPR012337">
    <property type="entry name" value="RNaseH-like_sf"/>
</dbReference>
<organism evidence="15 16">
    <name type="scientific">Candidatus Anaerobiospirillum pullistercoris</name>
    <dbReference type="NCBI Taxonomy" id="2838452"/>
    <lineage>
        <taxon>Bacteria</taxon>
        <taxon>Pseudomonadati</taxon>
        <taxon>Pseudomonadota</taxon>
        <taxon>Gammaproteobacteria</taxon>
        <taxon>Aeromonadales</taxon>
        <taxon>Succinivibrionaceae</taxon>
        <taxon>Anaerobiospirillum</taxon>
    </lineage>
</organism>
<feature type="binding site" evidence="13">
    <location>
        <position position="10"/>
    </location>
    <ligand>
        <name>Mg(2+)</name>
        <dbReference type="ChEBI" id="CHEBI:18420"/>
        <label>1</label>
    </ligand>
</feature>
<dbReference type="AlphaFoldDB" id="A0A9D2B1N9"/>
<dbReference type="NCBIfam" id="TIGR00228">
    <property type="entry name" value="ruvC"/>
    <property type="match status" value="1"/>
</dbReference>
<dbReference type="Pfam" id="PF02075">
    <property type="entry name" value="RuvC"/>
    <property type="match status" value="1"/>
</dbReference>
<feature type="active site" evidence="13">
    <location>
        <position position="10"/>
    </location>
</feature>
<keyword evidence="5 13" id="KW-0255">Endonuclease</keyword>
<keyword evidence="6 13" id="KW-0227">DNA damage</keyword>
<evidence type="ECO:0000256" key="12">
    <source>
        <dbReference type="ARBA" id="ARBA00029354"/>
    </source>
</evidence>
<evidence type="ECO:0000256" key="8">
    <source>
        <dbReference type="ARBA" id="ARBA00022842"/>
    </source>
</evidence>
<protein>
    <recommendedName>
        <fullName evidence="13 14">Crossover junction endodeoxyribonuclease RuvC</fullName>
        <ecNumber evidence="13 14">3.1.21.10</ecNumber>
    </recommendedName>
    <alternativeName>
        <fullName evidence="13">Holliday junction nuclease RuvC</fullName>
    </alternativeName>
    <alternativeName>
        <fullName evidence="13">Holliday junction resolvase RuvC</fullName>
    </alternativeName>
</protein>
<reference evidence="15" key="1">
    <citation type="journal article" date="2021" name="PeerJ">
        <title>Extensive microbial diversity within the chicken gut microbiome revealed by metagenomics and culture.</title>
        <authorList>
            <person name="Gilroy R."/>
            <person name="Ravi A."/>
            <person name="Getino M."/>
            <person name="Pursley I."/>
            <person name="Horton D.L."/>
            <person name="Alikhan N.F."/>
            <person name="Baker D."/>
            <person name="Gharbi K."/>
            <person name="Hall N."/>
            <person name="Watson M."/>
            <person name="Adriaenssens E.M."/>
            <person name="Foster-Nyarko E."/>
            <person name="Jarju S."/>
            <person name="Secka A."/>
            <person name="Antonio M."/>
            <person name="Oren A."/>
            <person name="Chaudhuri R.R."/>
            <person name="La Ragione R."/>
            <person name="Hildebrand F."/>
            <person name="Pallen M.J."/>
        </authorList>
    </citation>
    <scope>NUCLEOTIDE SEQUENCE</scope>
    <source>
        <strain evidence="15">USASDec5-558</strain>
    </source>
</reference>
<comment type="cofactor">
    <cofactor evidence="13">
        <name>Mg(2+)</name>
        <dbReference type="ChEBI" id="CHEBI:18420"/>
    </cofactor>
    <text evidence="13">Binds 2 Mg(2+) ion per subunit.</text>
</comment>
<keyword evidence="8 13" id="KW-0460">Magnesium</keyword>
<accession>A0A9D2B1N9</accession>
<sequence>MAREIILGIDPGSRKTGYGVVLMEGRDPQYLGSGCIMMNTEESLAERLLLIFESVTSLVEQFHPTMMAIEEVFVSKNVQSTIKLAEARSAAMVAGAKQGLKVYEYTPMQIKQAVVGYGAAAKEQVQFMVTKILHLNGRPQADAADALACAICHAYTYKVSSALALNGLSQLGSSVRGRYRSWN</sequence>
<dbReference type="PANTHER" id="PTHR30194:SF3">
    <property type="entry name" value="CROSSOVER JUNCTION ENDODEOXYRIBONUCLEASE RUVC"/>
    <property type="match status" value="1"/>
</dbReference>
<dbReference type="PANTHER" id="PTHR30194">
    <property type="entry name" value="CROSSOVER JUNCTION ENDODEOXYRIBONUCLEASE RUVC"/>
    <property type="match status" value="1"/>
</dbReference>
<evidence type="ECO:0000256" key="10">
    <source>
        <dbReference type="ARBA" id="ARBA00023172"/>
    </source>
</evidence>
<dbReference type="Gene3D" id="3.30.420.10">
    <property type="entry name" value="Ribonuclease H-like superfamily/Ribonuclease H"/>
    <property type="match status" value="1"/>
</dbReference>